<evidence type="ECO:0000313" key="1">
    <source>
        <dbReference type="EMBL" id="KAK3045400.1"/>
    </source>
</evidence>
<reference evidence="1" key="1">
    <citation type="submission" date="2024-09" db="EMBL/GenBank/DDBJ databases">
        <title>Black Yeasts Isolated from many extreme environments.</title>
        <authorList>
            <person name="Coleine C."/>
            <person name="Stajich J.E."/>
            <person name="Selbmann L."/>
        </authorList>
    </citation>
    <scope>NUCLEOTIDE SEQUENCE</scope>
    <source>
        <strain evidence="1">CCFEE 5737</strain>
    </source>
</reference>
<keyword evidence="2" id="KW-1185">Reference proteome</keyword>
<name>A0ACC3CVQ0_9PEZI</name>
<proteinExistence type="predicted"/>
<sequence>MLSQRALLRSGQRLAQPTRSSLNRTAFRRSESQLAGPQDNAFNREREAVKHHAEQTSDLWRKLSI</sequence>
<gene>
    <name evidence="1" type="ORF">LTS18_013884</name>
</gene>
<evidence type="ECO:0000313" key="2">
    <source>
        <dbReference type="Proteomes" id="UP001186974"/>
    </source>
</evidence>
<dbReference type="EMBL" id="JAWDJW010010687">
    <property type="protein sequence ID" value="KAK3045400.1"/>
    <property type="molecule type" value="Genomic_DNA"/>
</dbReference>
<comment type="caution">
    <text evidence="1">The sequence shown here is derived from an EMBL/GenBank/DDBJ whole genome shotgun (WGS) entry which is preliminary data.</text>
</comment>
<dbReference type="Proteomes" id="UP001186974">
    <property type="component" value="Unassembled WGS sequence"/>
</dbReference>
<protein>
    <submittedName>
        <fullName evidence="1">Uncharacterized protein</fullName>
    </submittedName>
</protein>
<accession>A0ACC3CVQ0</accession>
<organism evidence="1 2">
    <name type="scientific">Coniosporium uncinatum</name>
    <dbReference type="NCBI Taxonomy" id="93489"/>
    <lineage>
        <taxon>Eukaryota</taxon>
        <taxon>Fungi</taxon>
        <taxon>Dikarya</taxon>
        <taxon>Ascomycota</taxon>
        <taxon>Pezizomycotina</taxon>
        <taxon>Dothideomycetes</taxon>
        <taxon>Dothideomycetes incertae sedis</taxon>
        <taxon>Coniosporium</taxon>
    </lineage>
</organism>